<dbReference type="Pfam" id="PF22725">
    <property type="entry name" value="GFO_IDH_MocA_C3"/>
    <property type="match status" value="1"/>
</dbReference>
<comment type="caution">
    <text evidence="5">The sequence shown here is derived from an EMBL/GenBank/DDBJ whole genome shotgun (WGS) entry which is preliminary data.</text>
</comment>
<evidence type="ECO:0000259" key="4">
    <source>
        <dbReference type="Pfam" id="PF22725"/>
    </source>
</evidence>
<gene>
    <name evidence="5" type="primary">iolG</name>
    <name evidence="5" type="ORF">IF202_08340</name>
</gene>
<reference evidence="5 6" key="1">
    <citation type="submission" date="2020-09" db="EMBL/GenBank/DDBJ databases">
        <title>Marinomonas sp. nov., isolated from the cysticercosis algae of Qingdao, China.</title>
        <authorList>
            <person name="Sun X."/>
        </authorList>
    </citation>
    <scope>NUCLEOTIDE SEQUENCE [LARGE SCALE GENOMIC DNA]</scope>
    <source>
        <strain evidence="5 6">SM2066</strain>
    </source>
</reference>
<dbReference type="PANTHER" id="PTHR42840">
    <property type="entry name" value="NAD(P)-BINDING ROSSMANN-FOLD SUPERFAMILY PROTEIN-RELATED"/>
    <property type="match status" value="1"/>
</dbReference>
<evidence type="ECO:0000256" key="1">
    <source>
        <dbReference type="ARBA" id="ARBA00010928"/>
    </source>
</evidence>
<protein>
    <submittedName>
        <fullName evidence="5">Inositol 2-dehydrogenase</fullName>
        <ecNumber evidence="5">1.1.1.18</ecNumber>
    </submittedName>
</protein>
<dbReference type="Proteomes" id="UP000604161">
    <property type="component" value="Unassembled WGS sequence"/>
</dbReference>
<name>A0ABR8NYF7_9GAMM</name>
<evidence type="ECO:0000313" key="6">
    <source>
        <dbReference type="Proteomes" id="UP000604161"/>
    </source>
</evidence>
<keyword evidence="6" id="KW-1185">Reference proteome</keyword>
<feature type="domain" description="Gfo/Idh/MocA-like oxidoreductase N-terminal" evidence="3">
    <location>
        <begin position="3"/>
        <end position="118"/>
    </location>
</feature>
<dbReference type="NCBIfam" id="TIGR04380">
    <property type="entry name" value="myo_inos_iolG"/>
    <property type="match status" value="1"/>
</dbReference>
<sequence length="331" mass="35700">MLNLALFGAGRIGQIHAKNISLHPNCCLAYVIDMNDVVAQQTAEKYGAQAVSVDQALADPRVDAVLICSITETHADLIELAAKAGKAIFCEKPVDLSIERVDACLAVVKKANVPLMMAFNRRFDPNFAHLKSVLDSGEMGAVEMLTISSRDPEAPPASYIKSSGGMFRDMSIHDFDVARWLLGEEPVSVYATASAMTSLHVREAGDVDTAIITLTCKSGKMAVITNSRRASYGYDQRVEVHASYGMLTVNNIPESTLSIATSNGMASQKPMAFFLERYAEAYRNELDAFVTGLQSGVENYPIGEDGRKALLIANAALKSLETGNVQTLALD</sequence>
<dbReference type="InterPro" id="IPR000683">
    <property type="entry name" value="Gfo/Idh/MocA-like_OxRdtase_N"/>
</dbReference>
<feature type="domain" description="GFO/IDH/MocA-like oxidoreductase" evidence="4">
    <location>
        <begin position="127"/>
        <end position="247"/>
    </location>
</feature>
<dbReference type="EMBL" id="JACYFC010000002">
    <property type="protein sequence ID" value="MBD5771061.1"/>
    <property type="molecule type" value="Genomic_DNA"/>
</dbReference>
<dbReference type="RefSeq" id="WP_191594414.1">
    <property type="nucleotide sequence ID" value="NZ_JACYFC010000002.1"/>
</dbReference>
<accession>A0ABR8NYF7</accession>
<dbReference type="Pfam" id="PF01408">
    <property type="entry name" value="GFO_IDH_MocA"/>
    <property type="match status" value="1"/>
</dbReference>
<evidence type="ECO:0000259" key="3">
    <source>
        <dbReference type="Pfam" id="PF01408"/>
    </source>
</evidence>
<dbReference type="PANTHER" id="PTHR42840:SF3">
    <property type="entry name" value="BINDING ROSSMANN FOLD OXIDOREDUCTASE, PUTATIVE (AFU_ORTHOLOGUE AFUA_2G10240)-RELATED"/>
    <property type="match status" value="1"/>
</dbReference>
<evidence type="ECO:0000313" key="5">
    <source>
        <dbReference type="EMBL" id="MBD5771061.1"/>
    </source>
</evidence>
<dbReference type="Gene3D" id="3.30.360.10">
    <property type="entry name" value="Dihydrodipicolinate Reductase, domain 2"/>
    <property type="match status" value="1"/>
</dbReference>
<dbReference type="SUPFAM" id="SSF51735">
    <property type="entry name" value="NAD(P)-binding Rossmann-fold domains"/>
    <property type="match status" value="1"/>
</dbReference>
<dbReference type="InterPro" id="IPR036291">
    <property type="entry name" value="NAD(P)-bd_dom_sf"/>
</dbReference>
<dbReference type="EC" id="1.1.1.18" evidence="5"/>
<comment type="similarity">
    <text evidence="1">Belongs to the Gfo/Idh/MocA family.</text>
</comment>
<dbReference type="SUPFAM" id="SSF55347">
    <property type="entry name" value="Glyceraldehyde-3-phosphate dehydrogenase-like, C-terminal domain"/>
    <property type="match status" value="1"/>
</dbReference>
<proteinExistence type="inferred from homology"/>
<evidence type="ECO:0000256" key="2">
    <source>
        <dbReference type="ARBA" id="ARBA00023002"/>
    </source>
</evidence>
<dbReference type="Gene3D" id="3.40.50.720">
    <property type="entry name" value="NAD(P)-binding Rossmann-like Domain"/>
    <property type="match status" value="1"/>
</dbReference>
<keyword evidence="2 5" id="KW-0560">Oxidoreductase</keyword>
<organism evidence="5 6">
    <name type="scientific">Marinomonas colpomeniae</name>
    <dbReference type="NCBI Taxonomy" id="2774408"/>
    <lineage>
        <taxon>Bacteria</taxon>
        <taxon>Pseudomonadati</taxon>
        <taxon>Pseudomonadota</taxon>
        <taxon>Gammaproteobacteria</taxon>
        <taxon>Oceanospirillales</taxon>
        <taxon>Oceanospirillaceae</taxon>
        <taxon>Marinomonas</taxon>
    </lineage>
</organism>
<dbReference type="GO" id="GO:0050112">
    <property type="term" value="F:inositol 2-dehydrogenase (NAD+) activity"/>
    <property type="evidence" value="ECO:0007669"/>
    <property type="project" value="UniProtKB-EC"/>
</dbReference>
<dbReference type="InterPro" id="IPR030827">
    <property type="entry name" value="Myo_inos_IolG"/>
</dbReference>
<dbReference type="InterPro" id="IPR055170">
    <property type="entry name" value="GFO_IDH_MocA-like_dom"/>
</dbReference>